<protein>
    <submittedName>
        <fullName evidence="1">Uncharacterized protein</fullName>
    </submittedName>
</protein>
<dbReference type="Proteomes" id="UP000190367">
    <property type="component" value="Unassembled WGS sequence"/>
</dbReference>
<dbReference type="RefSeq" id="WP_159455989.1">
    <property type="nucleotide sequence ID" value="NZ_FUWZ01000002.1"/>
</dbReference>
<dbReference type="OrthoDB" id="685431at2"/>
<dbReference type="EMBL" id="FUWZ01000002">
    <property type="protein sequence ID" value="SKA03694.1"/>
    <property type="molecule type" value="Genomic_DNA"/>
</dbReference>
<evidence type="ECO:0000313" key="2">
    <source>
        <dbReference type="Proteomes" id="UP000190367"/>
    </source>
</evidence>
<sequence length="51" mass="5934">MKKKTFPKKLQLAKMKIAILNPNQLKQKEFICETSYAETTCRNCVETILCL</sequence>
<dbReference type="NCBIfam" id="NF038153">
    <property type="entry name" value="lant_leader_L1a"/>
    <property type="match status" value="1"/>
</dbReference>
<proteinExistence type="predicted"/>
<organism evidence="1 2">
    <name type="scientific">Chitinophaga eiseniae</name>
    <dbReference type="NCBI Taxonomy" id="634771"/>
    <lineage>
        <taxon>Bacteria</taxon>
        <taxon>Pseudomonadati</taxon>
        <taxon>Bacteroidota</taxon>
        <taxon>Chitinophagia</taxon>
        <taxon>Chitinophagales</taxon>
        <taxon>Chitinophagaceae</taxon>
        <taxon>Chitinophaga</taxon>
    </lineage>
</organism>
<name>A0A1T4QJ23_9BACT</name>
<gene>
    <name evidence="1" type="ORF">SAMN04488128_102399</name>
</gene>
<reference evidence="2" key="1">
    <citation type="submission" date="2017-02" db="EMBL/GenBank/DDBJ databases">
        <authorList>
            <person name="Varghese N."/>
            <person name="Submissions S."/>
        </authorList>
    </citation>
    <scope>NUCLEOTIDE SEQUENCE [LARGE SCALE GENOMIC DNA]</scope>
    <source>
        <strain evidence="2">DSM 22224</strain>
    </source>
</reference>
<evidence type="ECO:0000313" key="1">
    <source>
        <dbReference type="EMBL" id="SKA03694.1"/>
    </source>
</evidence>
<keyword evidence="2" id="KW-1185">Reference proteome</keyword>
<accession>A0A1T4QJ23</accession>
<dbReference type="InterPro" id="IPR058238">
    <property type="entry name" value="Lant_leader_dom"/>
</dbReference>
<dbReference type="AlphaFoldDB" id="A0A1T4QJ23"/>